<dbReference type="AlphaFoldDB" id="A0A914PEZ6"/>
<evidence type="ECO:0000313" key="1">
    <source>
        <dbReference type="Proteomes" id="UP000887578"/>
    </source>
</evidence>
<sequence length="460" mass="53402">MSYNEDIKLNSMINKQENSNTSDIQALFDLNFGGYETNEKAESKTEQEFLFPQPKFAADEIHRNFNFSNNFCQHFNTVNQKMPSFSTKTFDKYSVNFEPVFSPLDLKNERCDETAMFGSNFTKTNCQFPKNDYHYNLSNLSNNIDTQNYFPAPNSWSKTQSPSYSSSTFQSFPGSSKSLYKNILSKNDSIFSFPYQIPNSKSPEKEENHYGKIGFPITAERVDAMIDLIDHNWINNLLDETDICESDDIPKILNPCNIKNICINIENILNFLQQSIMVFSNSNWSSDFMNNEKKWETFGEVFKDLLKLKDIFEMYENENTTAIIKRQSFIHDVIKWICGDSTMSEKVQFLATLEFSKLDFYQRSRYCFENSTANLYPLIPKTNLNKKQFQRFITFLKDFNSNIFDYTTNYEALFNVSKNENVEKLSSVLANCVLIITDIVACVTTIDDDEIDGETTLMNL</sequence>
<dbReference type="WBParaSite" id="PDA_v2.g13327.t1">
    <property type="protein sequence ID" value="PDA_v2.g13327.t1"/>
    <property type="gene ID" value="PDA_v2.g13327"/>
</dbReference>
<evidence type="ECO:0000313" key="2">
    <source>
        <dbReference type="WBParaSite" id="PDA_v2.g13327.t1"/>
    </source>
</evidence>
<organism evidence="1 2">
    <name type="scientific">Panagrolaimus davidi</name>
    <dbReference type="NCBI Taxonomy" id="227884"/>
    <lineage>
        <taxon>Eukaryota</taxon>
        <taxon>Metazoa</taxon>
        <taxon>Ecdysozoa</taxon>
        <taxon>Nematoda</taxon>
        <taxon>Chromadorea</taxon>
        <taxon>Rhabditida</taxon>
        <taxon>Tylenchina</taxon>
        <taxon>Panagrolaimomorpha</taxon>
        <taxon>Panagrolaimoidea</taxon>
        <taxon>Panagrolaimidae</taxon>
        <taxon>Panagrolaimus</taxon>
    </lineage>
</organism>
<name>A0A914PEZ6_9BILA</name>
<proteinExistence type="predicted"/>
<dbReference type="Proteomes" id="UP000887578">
    <property type="component" value="Unplaced"/>
</dbReference>
<protein>
    <submittedName>
        <fullName evidence="2">Uncharacterized protein</fullName>
    </submittedName>
</protein>
<reference evidence="2" key="1">
    <citation type="submission" date="2022-11" db="UniProtKB">
        <authorList>
            <consortium name="WormBaseParasite"/>
        </authorList>
    </citation>
    <scope>IDENTIFICATION</scope>
</reference>
<keyword evidence="1" id="KW-1185">Reference proteome</keyword>
<accession>A0A914PEZ6</accession>